<dbReference type="STRING" id="360807.ERS852392_02966"/>
<evidence type="ECO:0000313" key="4">
    <source>
        <dbReference type="Proteomes" id="UP000049828"/>
    </source>
</evidence>
<feature type="transmembrane region" description="Helical" evidence="1">
    <location>
        <begin position="125"/>
        <end position="142"/>
    </location>
</feature>
<keyword evidence="1" id="KW-0812">Transmembrane</keyword>
<dbReference type="InterPro" id="IPR000160">
    <property type="entry name" value="GGDEF_dom"/>
</dbReference>
<dbReference type="SUPFAM" id="SSF55073">
    <property type="entry name" value="Nucleotide cyclase"/>
    <property type="match status" value="1"/>
</dbReference>
<dbReference type="CDD" id="cd01949">
    <property type="entry name" value="GGDEF"/>
    <property type="match status" value="1"/>
</dbReference>
<feature type="transmembrane region" description="Helical" evidence="1">
    <location>
        <begin position="49"/>
        <end position="67"/>
    </location>
</feature>
<feature type="transmembrane region" description="Helical" evidence="1">
    <location>
        <begin position="79"/>
        <end position="98"/>
    </location>
</feature>
<dbReference type="Gene3D" id="3.30.70.270">
    <property type="match status" value="1"/>
</dbReference>
<protein>
    <submittedName>
        <fullName evidence="3">Signaling protein</fullName>
    </submittedName>
</protein>
<accession>A0A0M6WZZ8</accession>
<feature type="transmembrane region" description="Helical" evidence="1">
    <location>
        <begin position="154"/>
        <end position="178"/>
    </location>
</feature>
<proteinExistence type="predicted"/>
<dbReference type="InterPro" id="IPR043128">
    <property type="entry name" value="Rev_trsase/Diguanyl_cyclase"/>
</dbReference>
<dbReference type="NCBIfam" id="TIGR00254">
    <property type="entry name" value="GGDEF"/>
    <property type="match status" value="1"/>
</dbReference>
<dbReference type="PANTHER" id="PTHR45138:SF9">
    <property type="entry name" value="DIGUANYLATE CYCLASE DGCM-RELATED"/>
    <property type="match status" value="1"/>
</dbReference>
<name>A0A0M6WZZ8_9FIRM</name>
<sequence>MNKILDLIFEDVKNENETKKTAVTLRISALIFIGYFLCLMAVFCSMGDWMNVGGCLVCGVCYVLSFYTTYLDHTRESAWISQILMIVWIILFIVMFGWDCGVQHYLFAFLALNFTVSTAGERRKVLTAVGACALRLALYAYARNFEPYSPLDPGISVLIQILNTIFIFAQITAIMIIFTKDAQKMEQKLVRYNTKLQKIASVDALTGLWNRRSMWEYIRAVEYDYEIGNAGFVSIAIADIDFFKRINDTYGHDAGDEVLKAVAELFMDKMKTYGRVCRWGGEEFLFVFYGRNGDAAYDVLQEIYDEIHRLTVSYENEEIRITMTFGLEEYDKNDGMEMAIRRADEKLYQGKETGRDKIVY</sequence>
<dbReference type="AlphaFoldDB" id="A0A0M6WZZ8"/>
<reference evidence="4" key="1">
    <citation type="submission" date="2015-05" db="EMBL/GenBank/DDBJ databases">
        <authorList>
            <consortium name="Pathogen Informatics"/>
        </authorList>
    </citation>
    <scope>NUCLEOTIDE SEQUENCE [LARGE SCALE GENOMIC DNA]</scope>
    <source>
        <strain evidence="4">L1-83</strain>
    </source>
</reference>
<feature type="domain" description="GGDEF" evidence="2">
    <location>
        <begin position="231"/>
        <end position="360"/>
    </location>
</feature>
<keyword evidence="1" id="KW-0472">Membrane</keyword>
<dbReference type="SMART" id="SM00267">
    <property type="entry name" value="GGDEF"/>
    <property type="match status" value="1"/>
</dbReference>
<dbReference type="InterPro" id="IPR050469">
    <property type="entry name" value="Diguanylate_Cyclase"/>
</dbReference>
<organism evidence="3 4">
    <name type="scientific">Roseburia inulinivorans</name>
    <dbReference type="NCBI Taxonomy" id="360807"/>
    <lineage>
        <taxon>Bacteria</taxon>
        <taxon>Bacillati</taxon>
        <taxon>Bacillota</taxon>
        <taxon>Clostridia</taxon>
        <taxon>Lachnospirales</taxon>
        <taxon>Lachnospiraceae</taxon>
        <taxon>Roseburia</taxon>
    </lineage>
</organism>
<dbReference type="PROSITE" id="PS50887">
    <property type="entry name" value="GGDEF"/>
    <property type="match status" value="1"/>
</dbReference>
<feature type="transmembrane region" description="Helical" evidence="1">
    <location>
        <begin position="104"/>
        <end position="120"/>
    </location>
</feature>
<evidence type="ECO:0000313" key="3">
    <source>
        <dbReference type="EMBL" id="CRL43156.1"/>
    </source>
</evidence>
<dbReference type="EMBL" id="CVRS01000117">
    <property type="protein sequence ID" value="CRL43156.1"/>
    <property type="molecule type" value="Genomic_DNA"/>
</dbReference>
<evidence type="ECO:0000256" key="1">
    <source>
        <dbReference type="SAM" id="Phobius"/>
    </source>
</evidence>
<evidence type="ECO:0000259" key="2">
    <source>
        <dbReference type="PROSITE" id="PS50887"/>
    </source>
</evidence>
<dbReference type="InterPro" id="IPR029787">
    <property type="entry name" value="Nucleotide_cyclase"/>
</dbReference>
<gene>
    <name evidence="3" type="ORF">RIL183_08501</name>
</gene>
<dbReference type="OrthoDB" id="9807794at2"/>
<dbReference type="RefSeq" id="WP_055040472.1">
    <property type="nucleotide sequence ID" value="NZ_CVRS01000117.1"/>
</dbReference>
<feature type="transmembrane region" description="Helical" evidence="1">
    <location>
        <begin position="23"/>
        <end position="43"/>
    </location>
</feature>
<dbReference type="PANTHER" id="PTHR45138">
    <property type="entry name" value="REGULATORY COMPONENTS OF SENSORY TRANSDUCTION SYSTEM"/>
    <property type="match status" value="1"/>
</dbReference>
<dbReference type="GO" id="GO:0052621">
    <property type="term" value="F:diguanylate cyclase activity"/>
    <property type="evidence" value="ECO:0007669"/>
    <property type="project" value="TreeGrafter"/>
</dbReference>
<dbReference type="Pfam" id="PF00990">
    <property type="entry name" value="GGDEF"/>
    <property type="match status" value="1"/>
</dbReference>
<keyword evidence="1" id="KW-1133">Transmembrane helix</keyword>
<keyword evidence="4" id="KW-1185">Reference proteome</keyword>
<dbReference type="Proteomes" id="UP000049828">
    <property type="component" value="Unassembled WGS sequence"/>
</dbReference>